<dbReference type="InterPro" id="IPR029063">
    <property type="entry name" value="SAM-dependent_MTases_sf"/>
</dbReference>
<dbReference type="VEuPathDB" id="TriTrypDB:TvY486_1109720"/>
<dbReference type="EMBL" id="HE573027">
    <property type="protein sequence ID" value="CCC53488.1"/>
    <property type="molecule type" value="Genomic_DNA"/>
</dbReference>
<dbReference type="AlphaFoldDB" id="G0UCD6"/>
<accession>G0UCD6</accession>
<dbReference type="Gene3D" id="3.40.50.150">
    <property type="entry name" value="Vaccinia Virus protein VP39"/>
    <property type="match status" value="1"/>
</dbReference>
<dbReference type="SUPFAM" id="SSF53335">
    <property type="entry name" value="S-adenosyl-L-methionine-dependent methyltransferases"/>
    <property type="match status" value="1"/>
</dbReference>
<evidence type="ECO:0000313" key="1">
    <source>
        <dbReference type="EMBL" id="CCC53488.1"/>
    </source>
</evidence>
<feature type="non-terminal residue" evidence="1">
    <location>
        <position position="1"/>
    </location>
</feature>
<organism evidence="1">
    <name type="scientific">Trypanosoma vivax (strain Y486)</name>
    <dbReference type="NCBI Taxonomy" id="1055687"/>
    <lineage>
        <taxon>Eukaryota</taxon>
        <taxon>Discoba</taxon>
        <taxon>Euglenozoa</taxon>
        <taxon>Kinetoplastea</taxon>
        <taxon>Metakinetoplastina</taxon>
        <taxon>Trypanosomatida</taxon>
        <taxon>Trypanosomatidae</taxon>
        <taxon>Trypanosoma</taxon>
        <taxon>Duttonella</taxon>
    </lineage>
</organism>
<protein>
    <submittedName>
        <fullName evidence="1">Uncharacterized protein</fullName>
    </submittedName>
</protein>
<sequence>AVLEICRQQQRVPPCEELVDSSGRGTGVWVVSKPHARHPHYRFVVGDAREVLQIENCTKRGKSGLGSRLYTVIFLDCYDPVKDCMLHEASLIDLCRDRLAPGGLVIVNAHILPRTDTLEEQFLSRGFVTVQVLRIASCQQCMVVCISGHGQSVRRRKTAHLKWLEKREAGEEVEMAGRFCLQSVARLAQHMRASAEALSATNWQGDLSFLGDTHWLKSSNRLESDYCDARLWEHYD</sequence>
<reference evidence="1" key="1">
    <citation type="journal article" date="2012" name="Proc. Natl. Acad. Sci. U.S.A.">
        <title>Antigenic diversity is generated by distinct evolutionary mechanisms in African trypanosome species.</title>
        <authorList>
            <person name="Jackson A.P."/>
            <person name="Berry A."/>
            <person name="Aslett M."/>
            <person name="Allison H.C."/>
            <person name="Burton P."/>
            <person name="Vavrova-Anderson J."/>
            <person name="Brown R."/>
            <person name="Browne H."/>
            <person name="Corton N."/>
            <person name="Hauser H."/>
            <person name="Gamble J."/>
            <person name="Gilderthorp R."/>
            <person name="Marcello L."/>
            <person name="McQuillan J."/>
            <person name="Otto T.D."/>
            <person name="Quail M.A."/>
            <person name="Sanders M.J."/>
            <person name="van Tonder A."/>
            <person name="Ginger M.L."/>
            <person name="Field M.C."/>
            <person name="Barry J.D."/>
            <person name="Hertz-Fowler C."/>
            <person name="Berriman M."/>
        </authorList>
    </citation>
    <scope>NUCLEOTIDE SEQUENCE</scope>
    <source>
        <strain evidence="1">Y486</strain>
    </source>
</reference>
<name>G0UCD6_TRYVY</name>
<gene>
    <name evidence="1" type="ORF">TVY486_1109720</name>
</gene>
<dbReference type="PANTHER" id="PTHR39963:SF1">
    <property type="entry name" value="MNMC-LIKE METHYLTRANSFERASE DOMAIN-CONTAINING PROTEIN"/>
    <property type="match status" value="1"/>
</dbReference>
<proteinExistence type="predicted"/>
<dbReference type="PANTHER" id="PTHR39963">
    <property type="entry name" value="SLL0983 PROTEIN"/>
    <property type="match status" value="1"/>
</dbReference>